<accession>A0A7Y9ZBI2</accession>
<dbReference type="GO" id="GO:0019379">
    <property type="term" value="P:sulfate assimilation, phosphoadenylyl sulfate reduction by phosphoadenylyl-sulfate reductase (thioredoxin)"/>
    <property type="evidence" value="ECO:0007669"/>
    <property type="project" value="UniProtKB-UniRule"/>
</dbReference>
<comment type="pathway">
    <text evidence="3 4">Sulfur metabolism; hydrogen sulfide biosynthesis; sulfite from sulfate.</text>
</comment>
<feature type="binding site" evidence="4">
    <location>
        <position position="130"/>
    </location>
    <ligand>
        <name>[4Fe-4S] cluster</name>
        <dbReference type="ChEBI" id="CHEBI:49883"/>
    </ligand>
</feature>
<dbReference type="PANTHER" id="PTHR46509:SF1">
    <property type="entry name" value="PHOSPHOADENOSINE PHOSPHOSULFATE REDUCTASE"/>
    <property type="match status" value="1"/>
</dbReference>
<dbReference type="GO" id="GO:0046872">
    <property type="term" value="F:metal ion binding"/>
    <property type="evidence" value="ECO:0007669"/>
    <property type="project" value="UniProtKB-KW"/>
</dbReference>
<feature type="active site" description="Nucleophile; cysteine thiosulfonate intermediate" evidence="4">
    <location>
        <position position="238"/>
    </location>
</feature>
<dbReference type="NCBIfam" id="TIGR00434">
    <property type="entry name" value="cysH"/>
    <property type="match status" value="1"/>
</dbReference>
<evidence type="ECO:0000256" key="2">
    <source>
        <dbReference type="ARBA" id="ARBA00023002"/>
    </source>
</evidence>
<evidence type="ECO:0000313" key="7">
    <source>
        <dbReference type="EMBL" id="NYI42352.1"/>
    </source>
</evidence>
<feature type="binding site" evidence="4">
    <location>
        <position position="215"/>
    </location>
    <ligand>
        <name>[4Fe-4S] cluster</name>
        <dbReference type="ChEBI" id="CHEBI:49883"/>
    </ligand>
</feature>
<keyword evidence="8" id="KW-1185">Reference proteome</keyword>
<comment type="subcellular location">
    <subcellularLocation>
        <location evidence="4">Cytoplasm</location>
    </subcellularLocation>
</comment>
<dbReference type="SUPFAM" id="SSF52402">
    <property type="entry name" value="Adenine nucleotide alpha hydrolases-like"/>
    <property type="match status" value="1"/>
</dbReference>
<protein>
    <recommendedName>
        <fullName evidence="4">Adenosine 5'-phosphosulfate reductase</fullName>
        <shortName evidence="4">APS reductase</shortName>
        <ecNumber evidence="4">1.8.4.10</ecNumber>
    </recommendedName>
    <alternativeName>
        <fullName evidence="4">5'-adenylylsulfate reductase</fullName>
    </alternativeName>
    <alternativeName>
        <fullName evidence="4">Thioredoxin-dependent 5'-adenylylsulfate reductase</fullName>
    </alternativeName>
</protein>
<dbReference type="Pfam" id="PF01507">
    <property type="entry name" value="PAPS_reduct"/>
    <property type="match status" value="1"/>
</dbReference>
<feature type="region of interest" description="Disordered" evidence="5">
    <location>
        <begin position="223"/>
        <end position="242"/>
    </location>
</feature>
<feature type="binding site" evidence="4">
    <location>
        <position position="129"/>
    </location>
    <ligand>
        <name>[4Fe-4S] cluster</name>
        <dbReference type="ChEBI" id="CHEBI:49883"/>
    </ligand>
</feature>
<dbReference type="GO" id="GO:0070814">
    <property type="term" value="P:hydrogen sulfide biosynthetic process"/>
    <property type="evidence" value="ECO:0007669"/>
    <property type="project" value="UniProtKB-UniRule"/>
</dbReference>
<dbReference type="Gene3D" id="3.40.50.620">
    <property type="entry name" value="HUPs"/>
    <property type="match status" value="1"/>
</dbReference>
<dbReference type="AlphaFoldDB" id="A0A7Y9ZBI2"/>
<dbReference type="NCBIfam" id="NF002537">
    <property type="entry name" value="PRK02090.1"/>
    <property type="match status" value="1"/>
</dbReference>
<reference evidence="7 8" key="1">
    <citation type="submission" date="2020-07" db="EMBL/GenBank/DDBJ databases">
        <title>Sequencing the genomes of 1000 actinobacteria strains.</title>
        <authorList>
            <person name="Klenk H.-P."/>
        </authorList>
    </citation>
    <scope>NUCLEOTIDE SEQUENCE [LARGE SCALE GENOMIC DNA]</scope>
    <source>
        <strain evidence="7 8">DSM 19970</strain>
    </source>
</reference>
<dbReference type="GO" id="GO:0051539">
    <property type="term" value="F:4 iron, 4 sulfur cluster binding"/>
    <property type="evidence" value="ECO:0007669"/>
    <property type="project" value="UniProtKB-UniRule"/>
</dbReference>
<comment type="catalytic activity">
    <reaction evidence="4">
        <text>[thioredoxin]-disulfide + sulfite + AMP + 2 H(+) = adenosine 5'-phosphosulfate + [thioredoxin]-dithiol</text>
        <dbReference type="Rhea" id="RHEA:21976"/>
        <dbReference type="Rhea" id="RHEA-COMP:10698"/>
        <dbReference type="Rhea" id="RHEA-COMP:10700"/>
        <dbReference type="ChEBI" id="CHEBI:15378"/>
        <dbReference type="ChEBI" id="CHEBI:17359"/>
        <dbReference type="ChEBI" id="CHEBI:29950"/>
        <dbReference type="ChEBI" id="CHEBI:50058"/>
        <dbReference type="ChEBI" id="CHEBI:58243"/>
        <dbReference type="ChEBI" id="CHEBI:456215"/>
        <dbReference type="EC" id="1.8.4.10"/>
    </reaction>
</comment>
<dbReference type="GO" id="GO:0004604">
    <property type="term" value="F:phosphoadenylyl-sulfate reductase (thioredoxin) activity"/>
    <property type="evidence" value="ECO:0007669"/>
    <property type="project" value="UniProtKB-UniRule"/>
</dbReference>
<dbReference type="EMBL" id="JACBZO010000001">
    <property type="protein sequence ID" value="NYI42352.1"/>
    <property type="molecule type" value="Genomic_DNA"/>
</dbReference>
<dbReference type="HAMAP" id="MF_00063">
    <property type="entry name" value="CysH"/>
    <property type="match status" value="1"/>
</dbReference>
<gene>
    <name evidence="4" type="primary">cysH</name>
    <name evidence="7" type="ORF">BKA03_002471</name>
</gene>
<keyword evidence="2 4" id="KW-0560">Oxidoreductase</keyword>
<organism evidence="7 8">
    <name type="scientific">Demequina lutea</name>
    <dbReference type="NCBI Taxonomy" id="431489"/>
    <lineage>
        <taxon>Bacteria</taxon>
        <taxon>Bacillati</taxon>
        <taxon>Actinomycetota</taxon>
        <taxon>Actinomycetes</taxon>
        <taxon>Micrococcales</taxon>
        <taxon>Demequinaceae</taxon>
        <taxon>Demequina</taxon>
    </lineage>
</organism>
<dbReference type="GO" id="GO:0005737">
    <property type="term" value="C:cytoplasm"/>
    <property type="evidence" value="ECO:0007669"/>
    <property type="project" value="UniProtKB-SubCell"/>
</dbReference>
<comment type="caution">
    <text evidence="7">The sequence shown here is derived from an EMBL/GenBank/DDBJ whole genome shotgun (WGS) entry which is preliminary data.</text>
</comment>
<feature type="domain" description="Phosphoadenosine phosphosulphate reductase" evidence="6">
    <location>
        <begin position="54"/>
        <end position="218"/>
    </location>
</feature>
<evidence type="ECO:0000259" key="6">
    <source>
        <dbReference type="Pfam" id="PF01507"/>
    </source>
</evidence>
<keyword evidence="4" id="KW-0411">Iron-sulfur</keyword>
<evidence type="ECO:0000313" key="8">
    <source>
        <dbReference type="Proteomes" id="UP000547973"/>
    </source>
</evidence>
<comment type="function">
    <text evidence="4">Catalyzes the formation of sulfite from adenosine 5'-phosphosulfate (APS) using thioredoxin as an electron donor.</text>
</comment>
<proteinExistence type="inferred from homology"/>
<keyword evidence="4" id="KW-0479">Metal-binding</keyword>
<dbReference type="EC" id="1.8.4.10" evidence="4"/>
<dbReference type="InterPro" id="IPR002500">
    <property type="entry name" value="PAPS_reduct_dom"/>
</dbReference>
<dbReference type="GO" id="GO:0043866">
    <property type="term" value="F:adenylyl-sulfate reductase (thioredoxin) activity"/>
    <property type="evidence" value="ECO:0007669"/>
    <property type="project" value="UniProtKB-EC"/>
</dbReference>
<dbReference type="InterPro" id="IPR014729">
    <property type="entry name" value="Rossmann-like_a/b/a_fold"/>
</dbReference>
<keyword evidence="4" id="KW-0408">Iron</keyword>
<keyword evidence="4" id="KW-0963">Cytoplasm</keyword>
<dbReference type="InterPro" id="IPR004511">
    <property type="entry name" value="PAPS/APS_Rdtase"/>
</dbReference>
<evidence type="ECO:0000256" key="3">
    <source>
        <dbReference type="ARBA" id="ARBA00024327"/>
    </source>
</evidence>
<dbReference type="PIRSF" id="PIRSF000857">
    <property type="entry name" value="PAPS_reductase"/>
    <property type="match status" value="1"/>
</dbReference>
<comment type="similarity">
    <text evidence="1 4">Belongs to the PAPS reductase family. CysH subfamily.</text>
</comment>
<name>A0A7Y9ZBI2_9MICO</name>
<evidence type="ECO:0000256" key="4">
    <source>
        <dbReference type="HAMAP-Rule" id="MF_00063"/>
    </source>
</evidence>
<comment type="cofactor">
    <cofactor evidence="4">
        <name>[4Fe-4S] cluster</name>
        <dbReference type="ChEBI" id="CHEBI:49883"/>
    </cofactor>
    <text evidence="4">Binds 1 [4Fe-4S] cluster per subunit.</text>
</comment>
<sequence length="242" mass="26353">MTTPALTPLLTLFNPTEWTEQTAADANLRLETASAAHIADWAVATFGARLIVAASMQDTILPHLFGTRLEGVDVLFLETGYHFPETLATRDEAARRLPITVVDATPRLTVAQQDAEYGKDLFGRDPNLCCAMRKVEPLGQALNGYDAWVTGTRRADAATRAKLPVVQWDAKHGLVKVNPLALWSDEQVEAYQANNDLPRHPLVAQGYPSIGCAPCTRAVAPGEDPRAGRWAGQDKTECGIHE</sequence>
<dbReference type="RefSeq" id="WP_083971132.1">
    <property type="nucleotide sequence ID" value="NZ_BBRC01000002.1"/>
</dbReference>
<evidence type="ECO:0000256" key="5">
    <source>
        <dbReference type="SAM" id="MobiDB-lite"/>
    </source>
</evidence>
<dbReference type="Proteomes" id="UP000547973">
    <property type="component" value="Unassembled WGS sequence"/>
</dbReference>
<dbReference type="CDD" id="cd23945">
    <property type="entry name" value="PAPS_reductase"/>
    <property type="match status" value="1"/>
</dbReference>
<dbReference type="OrthoDB" id="9794018at2"/>
<evidence type="ECO:0000256" key="1">
    <source>
        <dbReference type="ARBA" id="ARBA00009732"/>
    </source>
</evidence>
<dbReference type="PANTHER" id="PTHR46509">
    <property type="entry name" value="PHOSPHOADENOSINE PHOSPHOSULFATE REDUCTASE"/>
    <property type="match status" value="1"/>
</dbReference>
<feature type="binding site" evidence="4">
    <location>
        <position position="212"/>
    </location>
    <ligand>
        <name>[4Fe-4S] cluster</name>
        <dbReference type="ChEBI" id="CHEBI:49883"/>
    </ligand>
</feature>